<evidence type="ECO:0000313" key="3">
    <source>
        <dbReference type="Proteomes" id="UP000187609"/>
    </source>
</evidence>
<dbReference type="EMBL" id="MJEQ01005635">
    <property type="protein sequence ID" value="OIT20183.1"/>
    <property type="molecule type" value="Genomic_DNA"/>
</dbReference>
<dbReference type="Proteomes" id="UP000187609">
    <property type="component" value="Unassembled WGS sequence"/>
</dbReference>
<evidence type="ECO:0000256" key="1">
    <source>
        <dbReference type="SAM" id="MobiDB-lite"/>
    </source>
</evidence>
<gene>
    <name evidence="2" type="ORF">A4A49_40340</name>
</gene>
<keyword evidence="3" id="KW-1185">Reference proteome</keyword>
<protein>
    <submittedName>
        <fullName evidence="2">Uncharacterized protein</fullName>
    </submittedName>
</protein>
<sequence>MRVDLEDQFKLNVSYSILSTCFNSYRFMVSTRISSKENVQTVEDVPLTAPQDSQNSDFAFMPTPGCNVSSSEPRASEPPTQAAQLPSQIKKAAQLLSQAKKSAQQTSQANKAAQHKPVATKKTNKQAITPSNMLVDEDDIDDAT</sequence>
<dbReference type="AlphaFoldDB" id="A0A1J6KE04"/>
<dbReference type="Gramene" id="OIT20183">
    <property type="protein sequence ID" value="OIT20183"/>
    <property type="gene ID" value="A4A49_40340"/>
</dbReference>
<feature type="compositionally biased region" description="Low complexity" evidence="1">
    <location>
        <begin position="90"/>
        <end position="112"/>
    </location>
</feature>
<comment type="caution">
    <text evidence="2">The sequence shown here is derived from an EMBL/GenBank/DDBJ whole genome shotgun (WGS) entry which is preliminary data.</text>
</comment>
<accession>A0A1J6KE04</accession>
<feature type="region of interest" description="Disordered" evidence="1">
    <location>
        <begin position="63"/>
        <end position="144"/>
    </location>
</feature>
<reference evidence="2" key="1">
    <citation type="submission" date="2016-11" db="EMBL/GenBank/DDBJ databases">
        <title>The genome of Nicotiana attenuata.</title>
        <authorList>
            <person name="Xu S."/>
            <person name="Brockmoeller T."/>
            <person name="Gaquerel E."/>
            <person name="Navarro A."/>
            <person name="Kuhl H."/>
            <person name="Gase K."/>
            <person name="Ling Z."/>
            <person name="Zhou W."/>
            <person name="Kreitzer C."/>
            <person name="Stanke M."/>
            <person name="Tang H."/>
            <person name="Lyons E."/>
            <person name="Pandey P."/>
            <person name="Pandey S.P."/>
            <person name="Timmermann B."/>
            <person name="Baldwin I.T."/>
        </authorList>
    </citation>
    <scope>NUCLEOTIDE SEQUENCE [LARGE SCALE GENOMIC DNA]</scope>
    <source>
        <strain evidence="2">UT</strain>
    </source>
</reference>
<feature type="compositionally biased region" description="Acidic residues" evidence="1">
    <location>
        <begin position="135"/>
        <end position="144"/>
    </location>
</feature>
<name>A0A1J6KE04_NICAT</name>
<feature type="compositionally biased region" description="Polar residues" evidence="1">
    <location>
        <begin position="66"/>
        <end position="87"/>
    </location>
</feature>
<evidence type="ECO:0000313" key="2">
    <source>
        <dbReference type="EMBL" id="OIT20183.1"/>
    </source>
</evidence>
<proteinExistence type="predicted"/>
<organism evidence="2 3">
    <name type="scientific">Nicotiana attenuata</name>
    <name type="common">Coyote tobacco</name>
    <dbReference type="NCBI Taxonomy" id="49451"/>
    <lineage>
        <taxon>Eukaryota</taxon>
        <taxon>Viridiplantae</taxon>
        <taxon>Streptophyta</taxon>
        <taxon>Embryophyta</taxon>
        <taxon>Tracheophyta</taxon>
        <taxon>Spermatophyta</taxon>
        <taxon>Magnoliopsida</taxon>
        <taxon>eudicotyledons</taxon>
        <taxon>Gunneridae</taxon>
        <taxon>Pentapetalae</taxon>
        <taxon>asterids</taxon>
        <taxon>lamiids</taxon>
        <taxon>Solanales</taxon>
        <taxon>Solanaceae</taxon>
        <taxon>Nicotianoideae</taxon>
        <taxon>Nicotianeae</taxon>
        <taxon>Nicotiana</taxon>
    </lineage>
</organism>